<dbReference type="GO" id="GO:0046872">
    <property type="term" value="F:metal ion binding"/>
    <property type="evidence" value="ECO:0007669"/>
    <property type="project" value="UniProtKB-KW"/>
</dbReference>
<feature type="domain" description="4Fe-4S ferredoxin-type" evidence="5">
    <location>
        <begin position="47"/>
        <end position="76"/>
    </location>
</feature>
<dbReference type="PANTHER" id="PTHR24960:SF79">
    <property type="entry name" value="PHOTOSYSTEM I IRON-SULFUR CENTER"/>
    <property type="match status" value="1"/>
</dbReference>
<protein>
    <recommendedName>
        <fullName evidence="5">4Fe-4S ferredoxin-type domain-containing protein</fullName>
    </recommendedName>
</protein>
<evidence type="ECO:0000259" key="5">
    <source>
        <dbReference type="PROSITE" id="PS51379"/>
    </source>
</evidence>
<accession>X1RUQ6</accession>
<feature type="non-terminal residue" evidence="6">
    <location>
        <position position="351"/>
    </location>
</feature>
<dbReference type="SUPFAM" id="SSF54862">
    <property type="entry name" value="4Fe-4S ferredoxins"/>
    <property type="match status" value="1"/>
</dbReference>
<dbReference type="SUPFAM" id="SSF51905">
    <property type="entry name" value="FAD/NAD(P)-binding domain"/>
    <property type="match status" value="1"/>
</dbReference>
<dbReference type="InterPro" id="IPR017896">
    <property type="entry name" value="4Fe4S_Fe-S-bd"/>
</dbReference>
<dbReference type="InterPro" id="IPR017900">
    <property type="entry name" value="4Fe4S_Fe_S_CS"/>
</dbReference>
<keyword evidence="1" id="KW-0004">4Fe-4S</keyword>
<dbReference type="Pfam" id="PF12838">
    <property type="entry name" value="Fer4_7"/>
    <property type="match status" value="1"/>
</dbReference>
<dbReference type="PROSITE" id="PS51379">
    <property type="entry name" value="4FE4S_FER_2"/>
    <property type="match status" value="2"/>
</dbReference>
<gene>
    <name evidence="6" type="ORF">S12H4_17300</name>
</gene>
<feature type="non-terminal residue" evidence="6">
    <location>
        <position position="1"/>
    </location>
</feature>
<dbReference type="PANTHER" id="PTHR24960">
    <property type="entry name" value="PHOTOSYSTEM I IRON-SULFUR CENTER-RELATED"/>
    <property type="match status" value="1"/>
</dbReference>
<evidence type="ECO:0000256" key="3">
    <source>
        <dbReference type="ARBA" id="ARBA00023004"/>
    </source>
</evidence>
<evidence type="ECO:0000313" key="6">
    <source>
        <dbReference type="EMBL" id="GAI84462.1"/>
    </source>
</evidence>
<comment type="caution">
    <text evidence="6">The sequence shown here is derived from an EMBL/GenBank/DDBJ whole genome shotgun (WGS) entry which is preliminary data.</text>
</comment>
<reference evidence="6" key="1">
    <citation type="journal article" date="2014" name="Front. Microbiol.">
        <title>High frequency of phylogenetically diverse reductive dehalogenase-homologous genes in deep subseafloor sedimentary metagenomes.</title>
        <authorList>
            <person name="Kawai M."/>
            <person name="Futagami T."/>
            <person name="Toyoda A."/>
            <person name="Takaki Y."/>
            <person name="Nishi S."/>
            <person name="Hori S."/>
            <person name="Arai W."/>
            <person name="Tsubouchi T."/>
            <person name="Morono Y."/>
            <person name="Uchiyama I."/>
            <person name="Ito T."/>
            <person name="Fujiyama A."/>
            <person name="Inagaki F."/>
            <person name="Takami H."/>
        </authorList>
    </citation>
    <scope>NUCLEOTIDE SEQUENCE</scope>
    <source>
        <strain evidence="6">Expedition CK06-06</strain>
    </source>
</reference>
<proteinExistence type="predicted"/>
<dbReference type="AlphaFoldDB" id="X1RUQ6"/>
<dbReference type="Gene3D" id="3.50.50.60">
    <property type="entry name" value="FAD/NAD(P)-binding domain"/>
    <property type="match status" value="1"/>
</dbReference>
<feature type="domain" description="4Fe-4S ferredoxin-type" evidence="5">
    <location>
        <begin position="8"/>
        <end position="37"/>
    </location>
</feature>
<keyword evidence="4" id="KW-0411">Iron-sulfur</keyword>
<name>X1RUQ6_9ZZZZ</name>
<dbReference type="PROSITE" id="PS00198">
    <property type="entry name" value="4FE4S_FER_1"/>
    <property type="match status" value="1"/>
</dbReference>
<evidence type="ECO:0000256" key="2">
    <source>
        <dbReference type="ARBA" id="ARBA00022723"/>
    </source>
</evidence>
<evidence type="ECO:0000256" key="1">
    <source>
        <dbReference type="ARBA" id="ARBA00022485"/>
    </source>
</evidence>
<dbReference type="Gene3D" id="3.30.70.3270">
    <property type="match status" value="1"/>
</dbReference>
<dbReference type="EMBL" id="BARW01008444">
    <property type="protein sequence ID" value="GAI84462.1"/>
    <property type="molecule type" value="Genomic_DNA"/>
</dbReference>
<keyword evidence="3" id="KW-0408">Iron</keyword>
<organism evidence="6">
    <name type="scientific">marine sediment metagenome</name>
    <dbReference type="NCBI Taxonomy" id="412755"/>
    <lineage>
        <taxon>unclassified sequences</taxon>
        <taxon>metagenomes</taxon>
        <taxon>ecological metagenomes</taxon>
    </lineage>
</organism>
<dbReference type="GO" id="GO:0051539">
    <property type="term" value="F:4 iron, 4 sulfur cluster binding"/>
    <property type="evidence" value="ECO:0007669"/>
    <property type="project" value="UniProtKB-KW"/>
</dbReference>
<sequence>FTVKFKKKDQIVNNFACIECDKCIEVCPIEVDNRNAIWVKPEAGWENIYIIDFEHCTKCGKCEKVCPTGALKIERPEEVKEVNVGAIILAPEFEEPSEKKFEDFGLGKSNSVIKNSEIAERSLLTNFVKDSIKLPSGKIPQKFGIIITPHFNKEQIEYENYNLSISAVYRSVRIKEIIPKAEVTIFLRDYRGFGKGHYRWYNKALDLGVRVEKAEKLKIVTTNDEKATIQYQKDNNSSQQEVELAILITGQKPPEIMEDLSKICGVKPDQNGFCNIRPFSSTETDIDGIFAVGEFSGVKGNPETVWEGCAVLTEMLKYLGEPNFKPAPPPELRNLSGEKPRVGVFICSCFG</sequence>
<evidence type="ECO:0000256" key="4">
    <source>
        <dbReference type="ARBA" id="ARBA00023014"/>
    </source>
</evidence>
<keyword evidence="2" id="KW-0479">Metal-binding</keyword>
<dbReference type="InterPro" id="IPR036188">
    <property type="entry name" value="FAD/NAD-bd_sf"/>
</dbReference>
<dbReference type="InterPro" id="IPR050157">
    <property type="entry name" value="PSI_iron-sulfur_center"/>
</dbReference>